<dbReference type="PANTHER" id="PTHR13800">
    <property type="entry name" value="TRANSIENT RECEPTOR POTENTIAL CATION CHANNEL, SUBFAMILY M, MEMBER 6"/>
    <property type="match status" value="1"/>
</dbReference>
<organism evidence="2 3">
    <name type="scientific">Ancylostoma ceylanicum</name>
    <dbReference type="NCBI Taxonomy" id="53326"/>
    <lineage>
        <taxon>Eukaryota</taxon>
        <taxon>Metazoa</taxon>
        <taxon>Ecdysozoa</taxon>
        <taxon>Nematoda</taxon>
        <taxon>Chromadorea</taxon>
        <taxon>Rhabditida</taxon>
        <taxon>Rhabditina</taxon>
        <taxon>Rhabditomorpha</taxon>
        <taxon>Strongyloidea</taxon>
        <taxon>Ancylostomatidae</taxon>
        <taxon>Ancylostomatinae</taxon>
        <taxon>Ancylostoma</taxon>
    </lineage>
</organism>
<name>A0A016UTZ8_9BILA</name>
<dbReference type="GO" id="GO:0005886">
    <property type="term" value="C:plasma membrane"/>
    <property type="evidence" value="ECO:0007669"/>
    <property type="project" value="TreeGrafter"/>
</dbReference>
<feature type="transmembrane region" description="Helical" evidence="1">
    <location>
        <begin position="251"/>
        <end position="279"/>
    </location>
</feature>
<gene>
    <name evidence="2" type="primary">Acey_s0027.g1511</name>
    <name evidence="2" type="synonym">Acey-W03B1.2</name>
    <name evidence="2" type="ORF">Y032_0027g1511</name>
</gene>
<keyword evidence="1" id="KW-0472">Membrane</keyword>
<evidence type="ECO:0000313" key="3">
    <source>
        <dbReference type="Proteomes" id="UP000024635"/>
    </source>
</evidence>
<accession>A0A016UTZ8</accession>
<keyword evidence="3" id="KW-1185">Reference proteome</keyword>
<sequence>MIRPRSFSVKGFFEWTSEHLFGFYRNMIIIVNCILISTLLIHEGLAQGEIVGFWAALATFSDLIFHVSFLFAAVSVIRFLSVFYFFSVLTFMLRRMVRTLGKFLLIFVMFWVIFAVCHISMAEEYAVRSNHSLAWMMFQNGAFEIFGEVDDEDKVGSVTGCGDITWESIWTANISDLRCLFRSTLIPITVFTYMLVASILLVNLLTALLSKEYDEVSGAGSAVYWKYDNYFLLATYESKLWLPPPLSLSYYLLHAVVLLARTITCVACIFCTCCSSSVVKNNPFSFVPKWLNGLFRAIEGRPWGTLKQVRKHHRDQFDLNEVRKLVSRRNKSEFHVRVRDLLNSASQNEAASPEERIQHAQTLFQNIFDILMECISEETGQIRTRANTAMGNLQDKLNECLYSSLPELMQRGSEPEISRPDFLHCDLRNSLSSSGRFDPQIT</sequence>
<dbReference type="OrthoDB" id="5796027at2759"/>
<feature type="transmembrane region" description="Helical" evidence="1">
    <location>
        <begin position="103"/>
        <end position="122"/>
    </location>
</feature>
<feature type="transmembrane region" description="Helical" evidence="1">
    <location>
        <begin position="185"/>
        <end position="209"/>
    </location>
</feature>
<dbReference type="GO" id="GO:0030001">
    <property type="term" value="P:metal ion transport"/>
    <property type="evidence" value="ECO:0007669"/>
    <property type="project" value="TreeGrafter"/>
</dbReference>
<dbReference type="AlphaFoldDB" id="A0A016UTZ8"/>
<dbReference type="PANTHER" id="PTHR13800:SF36">
    <property type="entry name" value="ION_TRANS DOMAIN-CONTAINING PROTEIN-RELATED"/>
    <property type="match status" value="1"/>
</dbReference>
<feature type="transmembrane region" description="Helical" evidence="1">
    <location>
        <begin position="21"/>
        <end position="41"/>
    </location>
</feature>
<proteinExistence type="predicted"/>
<keyword evidence="1" id="KW-0812">Transmembrane</keyword>
<evidence type="ECO:0000313" key="2">
    <source>
        <dbReference type="EMBL" id="EYC18426.1"/>
    </source>
</evidence>
<dbReference type="EMBL" id="JARK01001363">
    <property type="protein sequence ID" value="EYC18426.1"/>
    <property type="molecule type" value="Genomic_DNA"/>
</dbReference>
<evidence type="ECO:0000256" key="1">
    <source>
        <dbReference type="SAM" id="Phobius"/>
    </source>
</evidence>
<protein>
    <recommendedName>
        <fullName evidence="4">Ion transport domain-containing protein</fullName>
    </recommendedName>
</protein>
<dbReference type="Proteomes" id="UP000024635">
    <property type="component" value="Unassembled WGS sequence"/>
</dbReference>
<dbReference type="InterPro" id="IPR050927">
    <property type="entry name" value="TRPM"/>
</dbReference>
<evidence type="ECO:0008006" key="4">
    <source>
        <dbReference type="Google" id="ProtNLM"/>
    </source>
</evidence>
<feature type="transmembrane region" description="Helical" evidence="1">
    <location>
        <begin position="79"/>
        <end position="97"/>
    </location>
</feature>
<dbReference type="GO" id="GO:0005261">
    <property type="term" value="F:monoatomic cation channel activity"/>
    <property type="evidence" value="ECO:0007669"/>
    <property type="project" value="TreeGrafter"/>
</dbReference>
<reference evidence="3" key="1">
    <citation type="journal article" date="2015" name="Nat. Genet.">
        <title>The genome and transcriptome of the zoonotic hookworm Ancylostoma ceylanicum identify infection-specific gene families.</title>
        <authorList>
            <person name="Schwarz E.M."/>
            <person name="Hu Y."/>
            <person name="Antoshechkin I."/>
            <person name="Miller M.M."/>
            <person name="Sternberg P.W."/>
            <person name="Aroian R.V."/>
        </authorList>
    </citation>
    <scope>NUCLEOTIDE SEQUENCE</scope>
    <source>
        <strain evidence="3">HY135</strain>
    </source>
</reference>
<keyword evidence="1" id="KW-1133">Transmembrane helix</keyword>
<comment type="caution">
    <text evidence="2">The sequence shown here is derived from an EMBL/GenBank/DDBJ whole genome shotgun (WGS) entry which is preliminary data.</text>
</comment>